<name>A0A5R8WNG2_9BACT</name>
<dbReference type="InterPro" id="IPR014710">
    <property type="entry name" value="RmlC-like_jellyroll"/>
</dbReference>
<dbReference type="Gene3D" id="2.60.120.10">
    <property type="entry name" value="Jelly Rolls"/>
    <property type="match status" value="1"/>
</dbReference>
<accession>A0A5R8WNG2</accession>
<evidence type="ECO:0000313" key="4">
    <source>
        <dbReference type="Proteomes" id="UP000305517"/>
    </source>
</evidence>
<dbReference type="EMBL" id="VAJM01000008">
    <property type="protein sequence ID" value="TLM91176.1"/>
    <property type="molecule type" value="Genomic_DNA"/>
</dbReference>
<organism evidence="3 4">
    <name type="scientific">Hymenobacter jeollabukensis</name>
    <dbReference type="NCBI Taxonomy" id="2025313"/>
    <lineage>
        <taxon>Bacteria</taxon>
        <taxon>Pseudomonadati</taxon>
        <taxon>Bacteroidota</taxon>
        <taxon>Cytophagia</taxon>
        <taxon>Cytophagales</taxon>
        <taxon>Hymenobacteraceae</taxon>
        <taxon>Hymenobacter</taxon>
    </lineage>
</organism>
<dbReference type="GO" id="GO:0003677">
    <property type="term" value="F:DNA binding"/>
    <property type="evidence" value="ECO:0007669"/>
    <property type="project" value="UniProtKB-KW"/>
</dbReference>
<keyword evidence="1" id="KW-0238">DNA-binding</keyword>
<evidence type="ECO:0000259" key="2">
    <source>
        <dbReference type="Pfam" id="PF02311"/>
    </source>
</evidence>
<dbReference type="InterPro" id="IPR003313">
    <property type="entry name" value="AraC-bd"/>
</dbReference>
<proteinExistence type="predicted"/>
<dbReference type="GO" id="GO:0006355">
    <property type="term" value="P:regulation of DNA-templated transcription"/>
    <property type="evidence" value="ECO:0007669"/>
    <property type="project" value="InterPro"/>
</dbReference>
<sequence>MPAPLPPAVRTHSPQTFLQQFLPVPAVLSSLLTPAAERFFIVPVERMYPHFTGPVPPVRATAHTLILLTSGTARIRIGSAACVAEPGEVLLVRAGQLHSFGPGDENTGLLCHFHDAFLQAGPVGSGAAAFG</sequence>
<evidence type="ECO:0000256" key="1">
    <source>
        <dbReference type="ARBA" id="ARBA00023125"/>
    </source>
</evidence>
<comment type="caution">
    <text evidence="3">The sequence shown here is derived from an EMBL/GenBank/DDBJ whole genome shotgun (WGS) entry which is preliminary data.</text>
</comment>
<dbReference type="InterPro" id="IPR011051">
    <property type="entry name" value="RmlC_Cupin_sf"/>
</dbReference>
<gene>
    <name evidence="3" type="ORF">FDY95_16410</name>
</gene>
<dbReference type="AlphaFoldDB" id="A0A5R8WNG2"/>
<feature type="domain" description="AraC-type arabinose-binding/dimerisation" evidence="2">
    <location>
        <begin position="61"/>
        <end position="106"/>
    </location>
</feature>
<dbReference type="Pfam" id="PF02311">
    <property type="entry name" value="AraC_binding"/>
    <property type="match status" value="1"/>
</dbReference>
<dbReference type="Proteomes" id="UP000305517">
    <property type="component" value="Unassembled WGS sequence"/>
</dbReference>
<reference evidence="3 4" key="1">
    <citation type="submission" date="2019-05" db="EMBL/GenBank/DDBJ databases">
        <title>Hymenobacter edaphi sp. nov., isolated from abandoned arsenic-contaminated farmland soil.</title>
        <authorList>
            <person name="Nie L."/>
        </authorList>
    </citation>
    <scope>NUCLEOTIDE SEQUENCE [LARGE SCALE GENOMIC DNA]</scope>
    <source>
        <strain evidence="3 4">1-3-3-8</strain>
    </source>
</reference>
<dbReference type="SUPFAM" id="SSF51182">
    <property type="entry name" value="RmlC-like cupins"/>
    <property type="match status" value="1"/>
</dbReference>
<dbReference type="RefSeq" id="WP_138079406.1">
    <property type="nucleotide sequence ID" value="NZ_VAJM01000008.1"/>
</dbReference>
<keyword evidence="4" id="KW-1185">Reference proteome</keyword>
<dbReference type="OrthoDB" id="9793451at2"/>
<protein>
    <recommendedName>
        <fullName evidence="2">AraC-type arabinose-binding/dimerisation domain-containing protein</fullName>
    </recommendedName>
</protein>
<evidence type="ECO:0000313" key="3">
    <source>
        <dbReference type="EMBL" id="TLM91176.1"/>
    </source>
</evidence>